<protein>
    <submittedName>
        <fullName evidence="9">HIG1 domain family member 2A, mitochondrial-like</fullName>
    </submittedName>
</protein>
<dbReference type="PROSITE" id="PS51503">
    <property type="entry name" value="HIG1"/>
    <property type="match status" value="1"/>
</dbReference>
<evidence type="ECO:0000256" key="2">
    <source>
        <dbReference type="ARBA" id="ARBA00022692"/>
    </source>
</evidence>
<reference evidence="9" key="1">
    <citation type="submission" date="2025-08" db="UniProtKB">
        <authorList>
            <consortium name="RefSeq"/>
        </authorList>
    </citation>
    <scope>IDENTIFICATION</scope>
    <source>
        <tissue evidence="9">Gonad</tissue>
    </source>
</reference>
<dbReference type="OrthoDB" id="6604018at2759"/>
<feature type="domain" description="HIG1" evidence="7">
    <location>
        <begin position="33"/>
        <end position="119"/>
    </location>
</feature>
<evidence type="ECO:0000259" key="7">
    <source>
        <dbReference type="PROSITE" id="PS51503"/>
    </source>
</evidence>
<dbReference type="GO" id="GO:0031966">
    <property type="term" value="C:mitochondrial membrane"/>
    <property type="evidence" value="ECO:0007669"/>
    <property type="project" value="UniProtKB-SubCell"/>
</dbReference>
<feature type="transmembrane region" description="Helical" evidence="6">
    <location>
        <begin position="61"/>
        <end position="80"/>
    </location>
</feature>
<evidence type="ECO:0000256" key="5">
    <source>
        <dbReference type="SAM" id="MobiDB-lite"/>
    </source>
</evidence>
<dbReference type="PANTHER" id="PTHR12297">
    <property type="entry name" value="HYPOXIA-INDUCBILE GENE 1 HIG1 -RELATED"/>
    <property type="match status" value="1"/>
</dbReference>
<accession>A0A6P4ZX52</accession>
<sequence length="119" mass="12840">MADRNSKDASAGDAYDDSSLPNPYAGLPEQPPHIEGFQVWRAPAQEGFAEKFKRKTMENPFVPIGCGLTAAALIYGIGTFSSGNRRKSQTMMRARVVFQGFTIAAILVGVAVNGMKSKK</sequence>
<dbReference type="AlphaFoldDB" id="A0A6P4ZX52"/>
<gene>
    <name evidence="9" type="primary">LOC109480753</name>
</gene>
<dbReference type="GeneID" id="109480753"/>
<keyword evidence="8" id="KW-1185">Reference proteome</keyword>
<dbReference type="Pfam" id="PF04588">
    <property type="entry name" value="HIG_1_N"/>
    <property type="match status" value="1"/>
</dbReference>
<dbReference type="GO" id="GO:0097250">
    <property type="term" value="P:mitochondrial respirasome assembly"/>
    <property type="evidence" value="ECO:0007669"/>
    <property type="project" value="TreeGrafter"/>
</dbReference>
<dbReference type="Gene3D" id="6.10.140.1320">
    <property type="match status" value="1"/>
</dbReference>
<organism evidence="8 9">
    <name type="scientific">Branchiostoma belcheri</name>
    <name type="common">Amphioxus</name>
    <dbReference type="NCBI Taxonomy" id="7741"/>
    <lineage>
        <taxon>Eukaryota</taxon>
        <taxon>Metazoa</taxon>
        <taxon>Chordata</taxon>
        <taxon>Cephalochordata</taxon>
        <taxon>Leptocardii</taxon>
        <taxon>Amphioxiformes</taxon>
        <taxon>Branchiostomatidae</taxon>
        <taxon>Branchiostoma</taxon>
    </lineage>
</organism>
<dbReference type="KEGG" id="bbel:109480753"/>
<dbReference type="Proteomes" id="UP000515135">
    <property type="component" value="Unplaced"/>
</dbReference>
<evidence type="ECO:0000313" key="8">
    <source>
        <dbReference type="Proteomes" id="UP000515135"/>
    </source>
</evidence>
<dbReference type="PANTHER" id="PTHR12297:SF18">
    <property type="entry name" value="HIG1 DOMAIN FAMILY MEMBER 2A"/>
    <property type="match status" value="1"/>
</dbReference>
<proteinExistence type="predicted"/>
<keyword evidence="2 6" id="KW-0812">Transmembrane</keyword>
<feature type="region of interest" description="Disordered" evidence="5">
    <location>
        <begin position="1"/>
        <end position="32"/>
    </location>
</feature>
<dbReference type="InterPro" id="IPR050355">
    <property type="entry name" value="RCF1"/>
</dbReference>
<feature type="transmembrane region" description="Helical" evidence="6">
    <location>
        <begin position="92"/>
        <end position="112"/>
    </location>
</feature>
<keyword evidence="4 6" id="KW-0472">Membrane</keyword>
<evidence type="ECO:0000313" key="9">
    <source>
        <dbReference type="RefSeq" id="XP_019638594.1"/>
    </source>
</evidence>
<dbReference type="InterPro" id="IPR007667">
    <property type="entry name" value="Hypoxia_induced_domain"/>
</dbReference>
<evidence type="ECO:0000256" key="4">
    <source>
        <dbReference type="ARBA" id="ARBA00023136"/>
    </source>
</evidence>
<name>A0A6P4ZX52_BRABE</name>
<evidence type="ECO:0000256" key="6">
    <source>
        <dbReference type="SAM" id="Phobius"/>
    </source>
</evidence>
<keyword evidence="3 6" id="KW-1133">Transmembrane helix</keyword>
<evidence type="ECO:0000256" key="1">
    <source>
        <dbReference type="ARBA" id="ARBA00004325"/>
    </source>
</evidence>
<feature type="compositionally biased region" description="Low complexity" evidence="5">
    <location>
        <begin position="8"/>
        <end position="19"/>
    </location>
</feature>
<dbReference type="RefSeq" id="XP_019638594.1">
    <property type="nucleotide sequence ID" value="XM_019783035.1"/>
</dbReference>
<evidence type="ECO:0000256" key="3">
    <source>
        <dbReference type="ARBA" id="ARBA00022989"/>
    </source>
</evidence>
<comment type="subcellular location">
    <subcellularLocation>
        <location evidence="1">Mitochondrion membrane</location>
    </subcellularLocation>
</comment>